<proteinExistence type="predicted"/>
<comment type="caution">
    <text evidence="1">The sequence shown here is derived from an EMBL/GenBank/DDBJ whole genome shotgun (WGS) entry which is preliminary data.</text>
</comment>
<organism evidence="1 2">
    <name type="scientific">Duganella rivi</name>
    <dbReference type="NCBI Taxonomy" id="2666083"/>
    <lineage>
        <taxon>Bacteria</taxon>
        <taxon>Pseudomonadati</taxon>
        <taxon>Pseudomonadota</taxon>
        <taxon>Betaproteobacteria</taxon>
        <taxon>Burkholderiales</taxon>
        <taxon>Oxalobacteraceae</taxon>
        <taxon>Telluria group</taxon>
        <taxon>Duganella</taxon>
    </lineage>
</organism>
<name>A0A7X4GRV4_9BURK</name>
<dbReference type="Proteomes" id="UP000450012">
    <property type="component" value="Unassembled WGS sequence"/>
</dbReference>
<reference evidence="1 2" key="1">
    <citation type="submission" date="2019-12" db="EMBL/GenBank/DDBJ databases">
        <title>Novel species isolated from a subtropical stream in China.</title>
        <authorList>
            <person name="Lu H."/>
        </authorList>
    </citation>
    <scope>NUCLEOTIDE SEQUENCE [LARGE SCALE GENOMIC DNA]</scope>
    <source>
        <strain evidence="1 2">FT55W</strain>
    </source>
</reference>
<dbReference type="EMBL" id="WWCK01000004">
    <property type="protein sequence ID" value="MYM68045.1"/>
    <property type="molecule type" value="Genomic_DNA"/>
</dbReference>
<dbReference type="RefSeq" id="WP_161014589.1">
    <property type="nucleotide sequence ID" value="NZ_WWCK01000004.1"/>
</dbReference>
<accession>A0A7X4GRV4</accession>
<dbReference type="InterPro" id="IPR018841">
    <property type="entry name" value="DUF2442"/>
</dbReference>
<dbReference type="AlphaFoldDB" id="A0A7X4GRV4"/>
<keyword evidence="2" id="KW-1185">Reference proteome</keyword>
<dbReference type="InterPro" id="IPR036782">
    <property type="entry name" value="NE0471-like_N"/>
</dbReference>
<sequence length="84" mass="9555">MDWDVTDVRVESDYAIWVRFKDGVEGMVKFMPSAFRGVFSDLRSPAKFSLVSVVDGVVTWPGELDLAPDAMHEQILRHGEWVLN</sequence>
<gene>
    <name evidence="1" type="ORF">GTP45_14565</name>
</gene>
<evidence type="ECO:0000313" key="1">
    <source>
        <dbReference type="EMBL" id="MYM68045.1"/>
    </source>
</evidence>
<dbReference type="Gene3D" id="3.30.2020.10">
    <property type="entry name" value="NE0471-like N-terminal domain"/>
    <property type="match status" value="1"/>
</dbReference>
<protein>
    <submittedName>
        <fullName evidence="1">DUF2442 domain-containing protein</fullName>
    </submittedName>
</protein>
<dbReference type="SUPFAM" id="SSF143880">
    <property type="entry name" value="NE0471 N-terminal domain-like"/>
    <property type="match status" value="1"/>
</dbReference>
<evidence type="ECO:0000313" key="2">
    <source>
        <dbReference type="Proteomes" id="UP000450012"/>
    </source>
</evidence>
<dbReference type="Pfam" id="PF10387">
    <property type="entry name" value="DUF2442"/>
    <property type="match status" value="1"/>
</dbReference>